<evidence type="ECO:0000256" key="3">
    <source>
        <dbReference type="ARBA" id="ARBA00022475"/>
    </source>
</evidence>
<feature type="domain" description="ABC transmembrane type-1" evidence="8">
    <location>
        <begin position="60"/>
        <end position="243"/>
    </location>
</feature>
<keyword evidence="3" id="KW-1003">Cell membrane</keyword>
<dbReference type="InterPro" id="IPR035906">
    <property type="entry name" value="MetI-like_sf"/>
</dbReference>
<protein>
    <submittedName>
        <fullName evidence="9">ABC transporter permease</fullName>
    </submittedName>
</protein>
<dbReference type="AlphaFoldDB" id="A0A8U0A554"/>
<keyword evidence="6 7" id="KW-0472">Membrane</keyword>
<evidence type="ECO:0000256" key="7">
    <source>
        <dbReference type="RuleBase" id="RU363032"/>
    </source>
</evidence>
<comment type="similarity">
    <text evidence="7">Belongs to the binding-protein-dependent transport system permease family.</text>
</comment>
<evidence type="ECO:0000313" key="9">
    <source>
        <dbReference type="EMBL" id="UPM44340.1"/>
    </source>
</evidence>
<dbReference type="Pfam" id="PF00528">
    <property type="entry name" value="BPD_transp_1"/>
    <property type="match status" value="1"/>
</dbReference>
<dbReference type="SUPFAM" id="SSF161098">
    <property type="entry name" value="MetI-like"/>
    <property type="match status" value="1"/>
</dbReference>
<dbReference type="Proteomes" id="UP000831768">
    <property type="component" value="Plasmid unnamed1"/>
</dbReference>
<name>A0A8U0A554_9EURY</name>
<gene>
    <name evidence="9" type="ORF">MW046_15130</name>
</gene>
<evidence type="ECO:0000256" key="6">
    <source>
        <dbReference type="ARBA" id="ARBA00023136"/>
    </source>
</evidence>
<evidence type="ECO:0000256" key="1">
    <source>
        <dbReference type="ARBA" id="ARBA00004651"/>
    </source>
</evidence>
<dbReference type="EMBL" id="CP096020">
    <property type="protein sequence ID" value="UPM44340.1"/>
    <property type="molecule type" value="Genomic_DNA"/>
</dbReference>
<organism evidence="9 10">
    <name type="scientific">Halocatena salina</name>
    <dbReference type="NCBI Taxonomy" id="2934340"/>
    <lineage>
        <taxon>Archaea</taxon>
        <taxon>Methanobacteriati</taxon>
        <taxon>Methanobacteriota</taxon>
        <taxon>Stenosarchaea group</taxon>
        <taxon>Halobacteria</taxon>
        <taxon>Halobacteriales</taxon>
        <taxon>Natronomonadaceae</taxon>
        <taxon>Halocatena</taxon>
    </lineage>
</organism>
<accession>A0A8U0A554</accession>
<dbReference type="GO" id="GO:0005886">
    <property type="term" value="C:plasma membrane"/>
    <property type="evidence" value="ECO:0007669"/>
    <property type="project" value="UniProtKB-SubCell"/>
</dbReference>
<reference evidence="9" key="1">
    <citation type="submission" date="2022-04" db="EMBL/GenBank/DDBJ databases">
        <title>Halocatena sp. nov., isolated from a salt lake.</title>
        <authorList>
            <person name="Cui H.-L."/>
        </authorList>
    </citation>
    <scope>NUCLEOTIDE SEQUENCE</scope>
    <source>
        <strain evidence="9">AD-1</strain>
        <plasmid evidence="9">unnamed1</plasmid>
    </source>
</reference>
<dbReference type="PROSITE" id="PS50928">
    <property type="entry name" value="ABC_TM1"/>
    <property type="match status" value="1"/>
</dbReference>
<keyword evidence="2 7" id="KW-0813">Transport</keyword>
<sequence>MIEKKQRTRWGISALSIGSLLIGWYLVTDVFGFVSNVVLPSPLSVLQGIFEYRSLILKNLEPTVVASAVGFVWATVLAFLMAVVLTYSKRAERLLLPLIVSGNSIPRVALAPLIIFYVSGFDAKYMLSAWIAFFPLLVNIHEGLTRIDEDQMLLLRSFDATAWQGFKWVRFPNALAFIFDGMKIGVILSIVGAVVGEFVASDEGMGNLALVALEAYETDLVFGIVGIMGLLSVSAFFVLFSLQDRVIHWHQTNLFTE</sequence>
<dbReference type="Gene3D" id="1.10.3720.10">
    <property type="entry name" value="MetI-like"/>
    <property type="match status" value="1"/>
</dbReference>
<feature type="transmembrane region" description="Helical" evidence="7">
    <location>
        <begin position="12"/>
        <end position="34"/>
    </location>
</feature>
<dbReference type="InterPro" id="IPR000515">
    <property type="entry name" value="MetI-like"/>
</dbReference>
<feature type="transmembrane region" description="Helical" evidence="7">
    <location>
        <begin position="220"/>
        <end position="242"/>
    </location>
</feature>
<dbReference type="RefSeq" id="WP_247994994.1">
    <property type="nucleotide sequence ID" value="NZ_CP096020.1"/>
</dbReference>
<geneLocation type="plasmid" evidence="9 10">
    <name>unnamed1</name>
</geneLocation>
<keyword evidence="10" id="KW-1185">Reference proteome</keyword>
<feature type="transmembrane region" description="Helical" evidence="7">
    <location>
        <begin position="125"/>
        <end position="144"/>
    </location>
</feature>
<dbReference type="GeneID" id="71929407"/>
<dbReference type="PANTHER" id="PTHR30151:SF20">
    <property type="entry name" value="ABC TRANSPORTER PERMEASE PROTEIN HI_0355-RELATED"/>
    <property type="match status" value="1"/>
</dbReference>
<evidence type="ECO:0000256" key="2">
    <source>
        <dbReference type="ARBA" id="ARBA00022448"/>
    </source>
</evidence>
<dbReference type="KEGG" id="haad:MW046_15130"/>
<proteinExistence type="inferred from homology"/>
<dbReference type="PANTHER" id="PTHR30151">
    <property type="entry name" value="ALKANE SULFONATE ABC TRANSPORTER-RELATED, MEMBRANE SUBUNIT"/>
    <property type="match status" value="1"/>
</dbReference>
<keyword evidence="5 7" id="KW-1133">Transmembrane helix</keyword>
<feature type="transmembrane region" description="Helical" evidence="7">
    <location>
        <begin position="174"/>
        <end position="200"/>
    </location>
</feature>
<evidence type="ECO:0000259" key="8">
    <source>
        <dbReference type="PROSITE" id="PS50928"/>
    </source>
</evidence>
<dbReference type="GO" id="GO:0055085">
    <property type="term" value="P:transmembrane transport"/>
    <property type="evidence" value="ECO:0007669"/>
    <property type="project" value="InterPro"/>
</dbReference>
<evidence type="ECO:0000256" key="4">
    <source>
        <dbReference type="ARBA" id="ARBA00022692"/>
    </source>
</evidence>
<keyword evidence="4 7" id="KW-0812">Transmembrane</keyword>
<evidence type="ECO:0000313" key="10">
    <source>
        <dbReference type="Proteomes" id="UP000831768"/>
    </source>
</evidence>
<evidence type="ECO:0000256" key="5">
    <source>
        <dbReference type="ARBA" id="ARBA00022989"/>
    </source>
</evidence>
<feature type="transmembrane region" description="Helical" evidence="7">
    <location>
        <begin position="94"/>
        <end position="119"/>
    </location>
</feature>
<keyword evidence="9" id="KW-0614">Plasmid</keyword>
<comment type="subcellular location">
    <subcellularLocation>
        <location evidence="1 7">Cell membrane</location>
        <topology evidence="1 7">Multi-pass membrane protein</topology>
    </subcellularLocation>
</comment>
<feature type="transmembrane region" description="Helical" evidence="7">
    <location>
        <begin position="64"/>
        <end position="87"/>
    </location>
</feature>